<name>A0AAE9G6J1_9CAUD</name>
<accession>A0AAE9G6J1</accession>
<dbReference type="Proteomes" id="UP000831021">
    <property type="component" value="Segment"/>
</dbReference>
<protein>
    <submittedName>
        <fullName evidence="1">Uncharacterized protein</fullName>
    </submittedName>
</protein>
<proteinExistence type="predicted"/>
<reference evidence="1 2" key="1">
    <citation type="submission" date="2022-01" db="EMBL/GenBank/DDBJ databases">
        <authorList>
            <person name="Stokar-Avihail A."/>
        </authorList>
    </citation>
    <scope>NUCLEOTIDE SEQUENCE [LARGE SCALE GENOMIC DNA]</scope>
</reference>
<evidence type="ECO:0000313" key="2">
    <source>
        <dbReference type="Proteomes" id="UP000831021"/>
    </source>
</evidence>
<gene>
    <name evidence="1" type="ORF">fado_110</name>
</gene>
<dbReference type="EMBL" id="OM236516">
    <property type="protein sequence ID" value="UNY48825.1"/>
    <property type="molecule type" value="Genomic_DNA"/>
</dbReference>
<keyword evidence="2" id="KW-1185">Reference proteome</keyword>
<evidence type="ECO:0000313" key="1">
    <source>
        <dbReference type="EMBL" id="UNY48825.1"/>
    </source>
</evidence>
<organism evidence="1 2">
    <name type="scientific">Bacillus phage FADO</name>
    <dbReference type="NCBI Taxonomy" id="2917160"/>
    <lineage>
        <taxon>Viruses</taxon>
        <taxon>Duplodnaviria</taxon>
        <taxon>Heunggongvirae</taxon>
        <taxon>Uroviricota</taxon>
        <taxon>Caudoviricetes</taxon>
        <taxon>Heleneionescovirinae</taxon>
        <taxon>Zhangjivirus</taxon>
        <taxon>Zhangjivirus fado</taxon>
    </lineage>
</organism>
<sequence>MENKTFTGFMANELHTNDELATAFNGEFYNGYTTMDFNNLDKEVKGANALLHENLHALLKHENDLKEGRQVNVYMEWQLTKDKQSYNNVKVVRTEVTEREE</sequence>